<evidence type="ECO:0008006" key="3">
    <source>
        <dbReference type="Google" id="ProtNLM"/>
    </source>
</evidence>
<dbReference type="STRING" id="1798543.A2898_02020"/>
<name>A0A1G2B4C9_9BACT</name>
<comment type="caution">
    <text evidence="1">The sequence shown here is derived from an EMBL/GenBank/DDBJ whole genome shotgun (WGS) entry which is preliminary data.</text>
</comment>
<organism evidence="1 2">
    <name type="scientific">Candidatus Kerfeldbacteria bacterium RIFCSPLOWO2_01_FULL_48_11</name>
    <dbReference type="NCBI Taxonomy" id="1798543"/>
    <lineage>
        <taxon>Bacteria</taxon>
        <taxon>Candidatus Kerfeldiibacteriota</taxon>
    </lineage>
</organism>
<accession>A0A1G2B4C9</accession>
<dbReference type="EMBL" id="MHKE01000012">
    <property type="protein sequence ID" value="OGY84024.1"/>
    <property type="molecule type" value="Genomic_DNA"/>
</dbReference>
<dbReference type="Proteomes" id="UP000179164">
    <property type="component" value="Unassembled WGS sequence"/>
</dbReference>
<sequence>MSYFSHRNKYTVEYSGHEEVSANLRNRINTIISKYVEQSTAIDDPHDNYFIDKEDFVHVSTQEFPGRDPFQIIIRGDFHEVFTIVEIFLDMLKSITGVNQQNAIVELVKAFRLSGSVYAVSSSMTIELNIDKDAAEKLEQTKQVLKSTPSAYKRFFEAVGNLLGRNSKPEDIVKNIYIATENYFKVITSTSKFGGAIKSLFQQGIINKEQKGVLEKLNEYGSDSIGVRHHGSSPSPTESQALWFIETISAQLRFIHQQKLKLTKVS</sequence>
<reference evidence="1 2" key="1">
    <citation type="journal article" date="2016" name="Nat. Commun.">
        <title>Thousands of microbial genomes shed light on interconnected biogeochemical processes in an aquifer system.</title>
        <authorList>
            <person name="Anantharaman K."/>
            <person name="Brown C.T."/>
            <person name="Hug L.A."/>
            <person name="Sharon I."/>
            <person name="Castelle C.J."/>
            <person name="Probst A.J."/>
            <person name="Thomas B.C."/>
            <person name="Singh A."/>
            <person name="Wilkins M.J."/>
            <person name="Karaoz U."/>
            <person name="Brodie E.L."/>
            <person name="Williams K.H."/>
            <person name="Hubbard S.S."/>
            <person name="Banfield J.F."/>
        </authorList>
    </citation>
    <scope>NUCLEOTIDE SEQUENCE [LARGE SCALE GENOMIC DNA]</scope>
</reference>
<gene>
    <name evidence="1" type="ORF">A2898_02020</name>
</gene>
<evidence type="ECO:0000313" key="1">
    <source>
        <dbReference type="EMBL" id="OGY84024.1"/>
    </source>
</evidence>
<evidence type="ECO:0000313" key="2">
    <source>
        <dbReference type="Proteomes" id="UP000179164"/>
    </source>
</evidence>
<dbReference type="AlphaFoldDB" id="A0A1G2B4C9"/>
<proteinExistence type="predicted"/>
<protein>
    <recommendedName>
        <fullName evidence="3">Abortive infection protein-like C-terminal domain-containing protein</fullName>
    </recommendedName>
</protein>